<dbReference type="EMBL" id="JACRTE010000014">
    <property type="protein sequence ID" value="MBC8597100.1"/>
    <property type="molecule type" value="Genomic_DNA"/>
</dbReference>
<feature type="transmembrane region" description="Helical" evidence="1">
    <location>
        <begin position="54"/>
        <end position="72"/>
    </location>
</feature>
<organism evidence="2 3">
    <name type="scientific">Qingrenia yutianensis</name>
    <dbReference type="NCBI Taxonomy" id="2763676"/>
    <lineage>
        <taxon>Bacteria</taxon>
        <taxon>Bacillati</taxon>
        <taxon>Bacillota</taxon>
        <taxon>Clostridia</taxon>
        <taxon>Eubacteriales</taxon>
        <taxon>Oscillospiraceae</taxon>
        <taxon>Qingrenia</taxon>
    </lineage>
</organism>
<dbReference type="AlphaFoldDB" id="A0A926FF57"/>
<evidence type="ECO:0000256" key="1">
    <source>
        <dbReference type="SAM" id="Phobius"/>
    </source>
</evidence>
<keyword evidence="1" id="KW-0812">Transmembrane</keyword>
<dbReference type="InterPro" id="IPR023804">
    <property type="entry name" value="DUF3792_TM"/>
</dbReference>
<feature type="transmembrane region" description="Helical" evidence="1">
    <location>
        <begin position="84"/>
        <end position="105"/>
    </location>
</feature>
<dbReference type="Pfam" id="PF12670">
    <property type="entry name" value="DUF3792"/>
    <property type="match status" value="1"/>
</dbReference>
<feature type="transmembrane region" description="Helical" evidence="1">
    <location>
        <begin position="111"/>
        <end position="132"/>
    </location>
</feature>
<reference evidence="2" key="1">
    <citation type="submission" date="2020-08" db="EMBL/GenBank/DDBJ databases">
        <title>Genome public.</title>
        <authorList>
            <person name="Liu C."/>
            <person name="Sun Q."/>
        </authorList>
    </citation>
    <scope>NUCLEOTIDE SEQUENCE</scope>
    <source>
        <strain evidence="2">NSJ-50</strain>
    </source>
</reference>
<name>A0A926FF57_9FIRM</name>
<evidence type="ECO:0000313" key="2">
    <source>
        <dbReference type="EMBL" id="MBC8597100.1"/>
    </source>
</evidence>
<dbReference type="NCBIfam" id="TIGR04086">
    <property type="entry name" value="TIGR04086_membr"/>
    <property type="match status" value="1"/>
</dbReference>
<keyword evidence="1" id="KW-0472">Membrane</keyword>
<evidence type="ECO:0000313" key="3">
    <source>
        <dbReference type="Proteomes" id="UP000647416"/>
    </source>
</evidence>
<sequence>MKKIEFASAEGNGGARLKTVLFAVGFSYLLALVVLFILALIVTYTPFNEDFSKTAVGVVNAICAFVCGVLSAKNAQSRGYLHGGICAVIYRALLTVIGELVYTGADFGLRFALSLVSAFVFGAIGGIVGINIGKR</sequence>
<proteinExistence type="predicted"/>
<dbReference type="RefSeq" id="WP_262432433.1">
    <property type="nucleotide sequence ID" value="NZ_JACRTE010000014.1"/>
</dbReference>
<comment type="caution">
    <text evidence="2">The sequence shown here is derived from an EMBL/GenBank/DDBJ whole genome shotgun (WGS) entry which is preliminary data.</text>
</comment>
<accession>A0A926FF57</accession>
<feature type="transmembrane region" description="Helical" evidence="1">
    <location>
        <begin position="20"/>
        <end position="42"/>
    </location>
</feature>
<keyword evidence="3" id="KW-1185">Reference proteome</keyword>
<protein>
    <submittedName>
        <fullName evidence="2">TIGR04086 family membrane protein</fullName>
    </submittedName>
</protein>
<dbReference type="Proteomes" id="UP000647416">
    <property type="component" value="Unassembled WGS sequence"/>
</dbReference>
<keyword evidence="1" id="KW-1133">Transmembrane helix</keyword>
<gene>
    <name evidence="2" type="ORF">H8706_09500</name>
</gene>